<keyword evidence="2" id="KW-1185">Reference proteome</keyword>
<dbReference type="RefSeq" id="WP_268632347.1">
    <property type="nucleotide sequence ID" value="NZ_JAMDLY010000012.1"/>
</dbReference>
<dbReference type="Proteomes" id="UP001527090">
    <property type="component" value="Unassembled WGS sequence"/>
</dbReference>
<reference evidence="1 2" key="1">
    <citation type="submission" date="2022-05" db="EMBL/GenBank/DDBJ databases">
        <title>Genome Sequencing of Bee-Associated Microbes.</title>
        <authorList>
            <person name="Dunlap C."/>
        </authorList>
    </citation>
    <scope>NUCLEOTIDE SEQUENCE [LARGE SCALE GENOMIC DNA]</scope>
    <source>
        <strain evidence="1 2">NRRL NRS-750</strain>
    </source>
</reference>
<sequence>MNTTKLSLITKREQLQTMLTILYNEAYIVEPLLADAIMEVMNFKCSFEDELEKIQDEEWVEEILETRSWEVVECCERDNEQAYNAFICELQKLKGFIPNDCISSLENLFVSKFYGYRVAYKAGANDRKEIEHVRKRLVYKRPTQK</sequence>
<organism evidence="1 2">
    <name type="scientific">Paenibacillus alvei</name>
    <name type="common">Bacillus alvei</name>
    <dbReference type="NCBI Taxonomy" id="44250"/>
    <lineage>
        <taxon>Bacteria</taxon>
        <taxon>Bacillati</taxon>
        <taxon>Bacillota</taxon>
        <taxon>Bacilli</taxon>
        <taxon>Bacillales</taxon>
        <taxon>Paenibacillaceae</taxon>
        <taxon>Paenibacillus</taxon>
    </lineage>
</organism>
<gene>
    <name evidence="1" type="ORF">M5X04_14815</name>
</gene>
<evidence type="ECO:0000313" key="1">
    <source>
        <dbReference type="EMBL" id="MCY9530590.1"/>
    </source>
</evidence>
<name>A0ABT4EAD7_PAEAL</name>
<dbReference type="EMBL" id="JAMDLY010000012">
    <property type="protein sequence ID" value="MCY9530590.1"/>
    <property type="molecule type" value="Genomic_DNA"/>
</dbReference>
<comment type="caution">
    <text evidence="1">The sequence shown here is derived from an EMBL/GenBank/DDBJ whole genome shotgun (WGS) entry which is preliminary data.</text>
</comment>
<evidence type="ECO:0000313" key="2">
    <source>
        <dbReference type="Proteomes" id="UP001527090"/>
    </source>
</evidence>
<accession>A0ABT4EAD7</accession>
<proteinExistence type="predicted"/>
<protein>
    <submittedName>
        <fullName evidence="1">Uncharacterized protein</fullName>
    </submittedName>
</protein>